<sequence>MGGPPYQVFVGNVPYDATEERLRDMFSEVGPVHDFRLVTDRETGKLKGYGFCEYMDLATAESAKRNLNGREYNGRNLRVDFADAADREAFAKKAGGAGGGGGASISYDTPIGGPHAAAGGAQMSAAGMGQGGGMDQITNRISEMSPAQLFSVMNQLKQLIGQDQTGARQLLVQNPQLTLAIFQAQLTLGMTKAPGAVQNGQGIPGDGAPLPGPPRPMGGYPGNPAPGYGAPPPPPPGQQGYGMGGGVIRPGPPPGPPAVGGVAPLPPPQMSQLGGMDQQQALLQQVMSMTPEQMAMLPPDQRQQVEMLRQLASQQMM</sequence>
<dbReference type="SMART" id="SM00360">
    <property type="entry name" value="RRM"/>
    <property type="match status" value="1"/>
</dbReference>
<evidence type="ECO:0000256" key="2">
    <source>
        <dbReference type="ARBA" id="ARBA00023242"/>
    </source>
</evidence>
<name>A0A7S0NLC8_MICPS</name>
<dbReference type="PANTHER" id="PTHR45735:SF2">
    <property type="entry name" value="CLEAVAGE STIMULATION FACTOR SUBUNIT 2"/>
    <property type="match status" value="1"/>
</dbReference>
<dbReference type="Gene3D" id="3.30.70.330">
    <property type="match status" value="1"/>
</dbReference>
<dbReference type="EMBL" id="HBEQ01008815">
    <property type="protein sequence ID" value="CAD8519657.1"/>
    <property type="molecule type" value="Transcribed_RNA"/>
</dbReference>
<evidence type="ECO:0000256" key="3">
    <source>
        <dbReference type="PROSITE-ProRule" id="PRU00176"/>
    </source>
</evidence>
<dbReference type="InterPro" id="IPR000504">
    <property type="entry name" value="RRM_dom"/>
</dbReference>
<dbReference type="CDD" id="cd12398">
    <property type="entry name" value="RRM_CSTF2_RNA15_like"/>
    <property type="match status" value="1"/>
</dbReference>
<organism evidence="6">
    <name type="scientific">Micromonas pusilla</name>
    <name type="common">Picoplanktonic green alga</name>
    <name type="synonym">Chromulina pusilla</name>
    <dbReference type="NCBI Taxonomy" id="38833"/>
    <lineage>
        <taxon>Eukaryota</taxon>
        <taxon>Viridiplantae</taxon>
        <taxon>Chlorophyta</taxon>
        <taxon>Mamiellophyceae</taxon>
        <taxon>Mamiellales</taxon>
        <taxon>Mamiellaceae</taxon>
        <taxon>Micromonas</taxon>
    </lineage>
</organism>
<dbReference type="PROSITE" id="PS50102">
    <property type="entry name" value="RRM"/>
    <property type="match status" value="1"/>
</dbReference>
<dbReference type="InterPro" id="IPR012677">
    <property type="entry name" value="Nucleotide-bd_a/b_plait_sf"/>
</dbReference>
<accession>A0A7S0NLC8</accession>
<dbReference type="GO" id="GO:0005847">
    <property type="term" value="C:mRNA cleavage and polyadenylation specificity factor complex"/>
    <property type="evidence" value="ECO:0007669"/>
    <property type="project" value="TreeGrafter"/>
</dbReference>
<dbReference type="InterPro" id="IPR026896">
    <property type="entry name" value="CSTF_C"/>
</dbReference>
<dbReference type="GO" id="GO:0003729">
    <property type="term" value="F:mRNA binding"/>
    <property type="evidence" value="ECO:0007669"/>
    <property type="project" value="TreeGrafter"/>
</dbReference>
<gene>
    <name evidence="6" type="ORF">MCOM1403_LOCUS7083</name>
</gene>
<evidence type="ECO:0000259" key="5">
    <source>
        <dbReference type="PROSITE" id="PS50102"/>
    </source>
</evidence>
<evidence type="ECO:0000256" key="4">
    <source>
        <dbReference type="SAM" id="MobiDB-lite"/>
    </source>
</evidence>
<dbReference type="Pfam" id="PF14327">
    <property type="entry name" value="CSTF2_hinge"/>
    <property type="match status" value="1"/>
</dbReference>
<reference evidence="6" key="1">
    <citation type="submission" date="2021-01" db="EMBL/GenBank/DDBJ databases">
        <authorList>
            <person name="Corre E."/>
            <person name="Pelletier E."/>
            <person name="Niang G."/>
            <person name="Scheremetjew M."/>
            <person name="Finn R."/>
            <person name="Kale V."/>
            <person name="Holt S."/>
            <person name="Cochrane G."/>
            <person name="Meng A."/>
            <person name="Brown T."/>
            <person name="Cohen L."/>
        </authorList>
    </citation>
    <scope>NUCLEOTIDE SEQUENCE</scope>
    <source>
        <strain evidence="6">CCMP1723</strain>
    </source>
</reference>
<dbReference type="Gene3D" id="1.25.40.630">
    <property type="match status" value="1"/>
</dbReference>
<evidence type="ECO:0000256" key="1">
    <source>
        <dbReference type="ARBA" id="ARBA00004123"/>
    </source>
</evidence>
<dbReference type="PANTHER" id="PTHR45735">
    <property type="entry name" value="CLEAVAGE STIMULATION FACTOR SUBUNIT 2"/>
    <property type="match status" value="1"/>
</dbReference>
<feature type="compositionally biased region" description="Gly residues" evidence="4">
    <location>
        <begin position="239"/>
        <end position="248"/>
    </location>
</feature>
<dbReference type="InterPro" id="IPR035979">
    <property type="entry name" value="RBD_domain_sf"/>
</dbReference>
<feature type="domain" description="RRM" evidence="5">
    <location>
        <begin position="6"/>
        <end position="84"/>
    </location>
</feature>
<keyword evidence="2" id="KW-0539">Nucleus</keyword>
<keyword evidence="3" id="KW-0694">RNA-binding</keyword>
<dbReference type="GO" id="GO:0031124">
    <property type="term" value="P:mRNA 3'-end processing"/>
    <property type="evidence" value="ECO:0007669"/>
    <property type="project" value="InterPro"/>
</dbReference>
<protein>
    <recommendedName>
        <fullName evidence="5">RRM domain-containing protein</fullName>
    </recommendedName>
</protein>
<dbReference type="Pfam" id="PF00076">
    <property type="entry name" value="RRM_1"/>
    <property type="match status" value="1"/>
</dbReference>
<dbReference type="AlphaFoldDB" id="A0A7S0NLC8"/>
<dbReference type="SUPFAM" id="SSF54928">
    <property type="entry name" value="RNA-binding domain, RBD"/>
    <property type="match status" value="1"/>
</dbReference>
<dbReference type="Pfam" id="PF14304">
    <property type="entry name" value="CSTF_C"/>
    <property type="match status" value="1"/>
</dbReference>
<feature type="region of interest" description="Disordered" evidence="4">
    <location>
        <begin position="198"/>
        <end position="265"/>
    </location>
</feature>
<evidence type="ECO:0000313" key="6">
    <source>
        <dbReference type="EMBL" id="CAD8519657.1"/>
    </source>
</evidence>
<comment type="subcellular location">
    <subcellularLocation>
        <location evidence="1">Nucleus</location>
    </subcellularLocation>
</comment>
<dbReference type="InterPro" id="IPR025742">
    <property type="entry name" value="CSTF2_hinge"/>
</dbReference>
<proteinExistence type="predicted"/>
<dbReference type="Gene3D" id="1.10.20.70">
    <property type="entry name" value="Transcription termination and cleavage factor, C-terminal domain"/>
    <property type="match status" value="1"/>
</dbReference>
<dbReference type="InterPro" id="IPR038192">
    <property type="entry name" value="CSTF_C_sf"/>
</dbReference>